<proteinExistence type="predicted"/>
<feature type="repeat" description="ANK" evidence="3">
    <location>
        <begin position="56"/>
        <end position="88"/>
    </location>
</feature>
<dbReference type="EMBL" id="KB295226">
    <property type="protein sequence ID" value="ELU13437.1"/>
    <property type="molecule type" value="Genomic_DNA"/>
</dbReference>
<dbReference type="SMART" id="SM00248">
    <property type="entry name" value="ANK"/>
    <property type="match status" value="4"/>
</dbReference>
<dbReference type="OrthoDB" id="7464126at2759"/>
<dbReference type="InterPro" id="IPR036770">
    <property type="entry name" value="Ankyrin_rpt-contain_sf"/>
</dbReference>
<keyword evidence="6" id="KW-1185">Reference proteome</keyword>
<evidence type="ECO:0000256" key="1">
    <source>
        <dbReference type="ARBA" id="ARBA00022737"/>
    </source>
</evidence>
<reference evidence="4 6" key="2">
    <citation type="journal article" date="2013" name="Nature">
        <title>Insights into bilaterian evolution from three spiralian genomes.</title>
        <authorList>
            <person name="Simakov O."/>
            <person name="Marletaz F."/>
            <person name="Cho S.J."/>
            <person name="Edsinger-Gonzales E."/>
            <person name="Havlak P."/>
            <person name="Hellsten U."/>
            <person name="Kuo D.H."/>
            <person name="Larsson T."/>
            <person name="Lv J."/>
            <person name="Arendt D."/>
            <person name="Savage R."/>
            <person name="Osoegawa K."/>
            <person name="de Jong P."/>
            <person name="Grimwood J."/>
            <person name="Chapman J.A."/>
            <person name="Shapiro H."/>
            <person name="Aerts A."/>
            <person name="Otillar R.P."/>
            <person name="Terry A.Y."/>
            <person name="Boore J.L."/>
            <person name="Grigoriev I.V."/>
            <person name="Lindberg D.R."/>
            <person name="Seaver E.C."/>
            <person name="Weisblat D.A."/>
            <person name="Putnam N.H."/>
            <person name="Rokhsar D.S."/>
        </authorList>
    </citation>
    <scope>NUCLEOTIDE SEQUENCE</scope>
    <source>
        <strain evidence="4 6">I ESC-2004</strain>
    </source>
</reference>
<organism evidence="4">
    <name type="scientific">Capitella teleta</name>
    <name type="common">Polychaete worm</name>
    <dbReference type="NCBI Taxonomy" id="283909"/>
    <lineage>
        <taxon>Eukaryota</taxon>
        <taxon>Metazoa</taxon>
        <taxon>Spiralia</taxon>
        <taxon>Lophotrochozoa</taxon>
        <taxon>Annelida</taxon>
        <taxon>Polychaeta</taxon>
        <taxon>Sedentaria</taxon>
        <taxon>Scolecida</taxon>
        <taxon>Capitellidae</taxon>
        <taxon>Capitella</taxon>
    </lineage>
</organism>
<protein>
    <submittedName>
        <fullName evidence="4 5">Uncharacterized protein</fullName>
    </submittedName>
</protein>
<dbReference type="HOGENOM" id="CLU_000134_18_9_1"/>
<gene>
    <name evidence="4" type="ORF">CAPTEDRAFT_98473</name>
</gene>
<keyword evidence="2 3" id="KW-0040">ANK repeat</keyword>
<dbReference type="PANTHER" id="PTHR24198:SF165">
    <property type="entry name" value="ANKYRIN REPEAT-CONTAINING PROTEIN-RELATED"/>
    <property type="match status" value="1"/>
</dbReference>
<keyword evidence="1" id="KW-0677">Repeat</keyword>
<evidence type="ECO:0000313" key="5">
    <source>
        <dbReference type="EnsemblMetazoa" id="CapteP98473"/>
    </source>
</evidence>
<evidence type="ECO:0000313" key="6">
    <source>
        <dbReference type="Proteomes" id="UP000014760"/>
    </source>
</evidence>
<dbReference type="PANTHER" id="PTHR24198">
    <property type="entry name" value="ANKYRIN REPEAT AND PROTEIN KINASE DOMAIN-CONTAINING PROTEIN"/>
    <property type="match status" value="1"/>
</dbReference>
<evidence type="ECO:0000256" key="2">
    <source>
        <dbReference type="ARBA" id="ARBA00023043"/>
    </source>
</evidence>
<sequence>MVKKLLQHKADIDKPDDEGITALQITLTNTQDQLAQEKIIELLIRGEADVHLTNQDEVSALMIASTKGNVQCIKKLLGYKADPNQRNDNGLTALMLAVCSIEDESTQEKVVDILIKHKADVNLTENRGRSVLQFASARRNVRILTKLLDNGADIVHRDDEGLNALCWAITN</sequence>
<dbReference type="PROSITE" id="PS50088">
    <property type="entry name" value="ANK_REPEAT"/>
    <property type="match status" value="3"/>
</dbReference>
<reference evidence="6" key="1">
    <citation type="submission" date="2012-12" db="EMBL/GenBank/DDBJ databases">
        <authorList>
            <person name="Hellsten U."/>
            <person name="Grimwood J."/>
            <person name="Chapman J.A."/>
            <person name="Shapiro H."/>
            <person name="Aerts A."/>
            <person name="Otillar R.P."/>
            <person name="Terry A.Y."/>
            <person name="Boore J.L."/>
            <person name="Simakov O."/>
            <person name="Marletaz F."/>
            <person name="Cho S.-J."/>
            <person name="Edsinger-Gonzales E."/>
            <person name="Havlak P."/>
            <person name="Kuo D.-H."/>
            <person name="Larsson T."/>
            <person name="Lv J."/>
            <person name="Arendt D."/>
            <person name="Savage R."/>
            <person name="Osoegawa K."/>
            <person name="de Jong P."/>
            <person name="Lindberg D.R."/>
            <person name="Seaver E.C."/>
            <person name="Weisblat D.A."/>
            <person name="Putnam N.H."/>
            <person name="Grigoriev I.V."/>
            <person name="Rokhsar D.S."/>
        </authorList>
    </citation>
    <scope>NUCLEOTIDE SEQUENCE</scope>
    <source>
        <strain evidence="6">I ESC-2004</strain>
    </source>
</reference>
<dbReference type="Proteomes" id="UP000014760">
    <property type="component" value="Unassembled WGS sequence"/>
</dbReference>
<feature type="non-terminal residue" evidence="4">
    <location>
        <position position="171"/>
    </location>
</feature>
<dbReference type="AlphaFoldDB" id="R7V4P2"/>
<name>R7V4P2_CAPTE</name>
<dbReference type="STRING" id="283909.R7V4P2"/>
<dbReference type="Pfam" id="PF12796">
    <property type="entry name" value="Ank_2"/>
    <property type="match status" value="1"/>
</dbReference>
<accession>R7V4P2</accession>
<dbReference type="EMBL" id="AMQN01019042">
    <property type="status" value="NOT_ANNOTATED_CDS"/>
    <property type="molecule type" value="Genomic_DNA"/>
</dbReference>
<dbReference type="EnsemblMetazoa" id="CapteT98473">
    <property type="protein sequence ID" value="CapteP98473"/>
    <property type="gene ID" value="CapteG98473"/>
</dbReference>
<dbReference type="InterPro" id="IPR002110">
    <property type="entry name" value="Ankyrin_rpt"/>
</dbReference>
<dbReference type="Gene3D" id="1.25.40.20">
    <property type="entry name" value="Ankyrin repeat-containing domain"/>
    <property type="match status" value="1"/>
</dbReference>
<feature type="repeat" description="ANK" evidence="3">
    <location>
        <begin position="127"/>
        <end position="159"/>
    </location>
</feature>
<dbReference type="PROSITE" id="PS50297">
    <property type="entry name" value="ANK_REP_REGION"/>
    <property type="match status" value="1"/>
</dbReference>
<feature type="repeat" description="ANK" evidence="3">
    <location>
        <begin position="89"/>
        <end position="126"/>
    </location>
</feature>
<reference evidence="5" key="3">
    <citation type="submission" date="2015-06" db="UniProtKB">
        <authorList>
            <consortium name="EnsemblMetazoa"/>
        </authorList>
    </citation>
    <scope>IDENTIFICATION</scope>
</reference>
<evidence type="ECO:0000313" key="4">
    <source>
        <dbReference type="EMBL" id="ELU13437.1"/>
    </source>
</evidence>
<evidence type="ECO:0000256" key="3">
    <source>
        <dbReference type="PROSITE-ProRule" id="PRU00023"/>
    </source>
</evidence>
<dbReference type="SUPFAM" id="SSF48403">
    <property type="entry name" value="Ankyrin repeat"/>
    <property type="match status" value="1"/>
</dbReference>